<dbReference type="Proteomes" id="UP000216311">
    <property type="component" value="Unassembled WGS sequence"/>
</dbReference>
<dbReference type="AlphaFoldDB" id="A0A255HBG9"/>
<dbReference type="InterPro" id="IPR038063">
    <property type="entry name" value="Transpep_catalytic_dom"/>
</dbReference>
<dbReference type="EMBL" id="NMVQ01000001">
    <property type="protein sequence ID" value="OYO24911.1"/>
    <property type="molecule type" value="Genomic_DNA"/>
</dbReference>
<gene>
    <name evidence="1" type="ORF">CGZ93_00025</name>
</gene>
<name>A0A255HBG9_9ACTN</name>
<dbReference type="RefSeq" id="WP_094362119.1">
    <property type="nucleotide sequence ID" value="NZ_NMVQ01000001.1"/>
</dbReference>
<reference evidence="1 2" key="1">
    <citation type="submission" date="2017-07" db="EMBL/GenBank/DDBJ databases">
        <title>Draft whole genome sequences of clinical Proprionibacteriaceae strains.</title>
        <authorList>
            <person name="Bernier A.-M."/>
            <person name="Bernard K."/>
            <person name="Domingo M.-C."/>
        </authorList>
    </citation>
    <scope>NUCLEOTIDE SEQUENCE [LARGE SCALE GENOMIC DNA]</scope>
    <source>
        <strain evidence="1 2">NML 130396</strain>
    </source>
</reference>
<accession>A0A255HBG9</accession>
<keyword evidence="2" id="KW-1185">Reference proteome</keyword>
<evidence type="ECO:0008006" key="3">
    <source>
        <dbReference type="Google" id="ProtNLM"/>
    </source>
</evidence>
<organism evidence="1 2">
    <name type="scientific">Enemella dayhoffiae</name>
    <dbReference type="NCBI Taxonomy" id="2016507"/>
    <lineage>
        <taxon>Bacteria</taxon>
        <taxon>Bacillati</taxon>
        <taxon>Actinomycetota</taxon>
        <taxon>Actinomycetes</taxon>
        <taxon>Propionibacteriales</taxon>
        <taxon>Propionibacteriaceae</taxon>
        <taxon>Enemella</taxon>
    </lineage>
</organism>
<evidence type="ECO:0000313" key="2">
    <source>
        <dbReference type="Proteomes" id="UP000216311"/>
    </source>
</evidence>
<dbReference type="SUPFAM" id="SSF141523">
    <property type="entry name" value="L,D-transpeptidase catalytic domain-like"/>
    <property type="match status" value="1"/>
</dbReference>
<protein>
    <recommendedName>
        <fullName evidence="3">YkuD domain-containing protein</fullName>
    </recommendedName>
</protein>
<sequence length="95" mass="10477">MDSASAYYNTFRNPSQGGFSTVDNEPLADSPVEFEYFIPVNFNRAPDFVRRDRGAGIFLHVHGPGATAGCISLTRGEILTVLRNVRTWDTITIAP</sequence>
<dbReference type="PANTHER" id="PTHR38589">
    <property type="entry name" value="BLR0621 PROTEIN"/>
    <property type="match status" value="1"/>
</dbReference>
<comment type="caution">
    <text evidence="1">The sequence shown here is derived from an EMBL/GenBank/DDBJ whole genome shotgun (WGS) entry which is preliminary data.</text>
</comment>
<evidence type="ECO:0000313" key="1">
    <source>
        <dbReference type="EMBL" id="OYO24911.1"/>
    </source>
</evidence>
<dbReference type="OrthoDB" id="186490at2"/>
<proteinExistence type="predicted"/>
<dbReference type="PANTHER" id="PTHR38589:SF1">
    <property type="entry name" value="BLR0621 PROTEIN"/>
    <property type="match status" value="1"/>
</dbReference>